<dbReference type="EMBL" id="BLXT01005251">
    <property type="protein sequence ID" value="GFO21170.1"/>
    <property type="molecule type" value="Genomic_DNA"/>
</dbReference>
<protein>
    <submittedName>
        <fullName evidence="1">Uncharacterized protein</fullName>
    </submittedName>
</protein>
<accession>A0AAV4BNX1</accession>
<reference evidence="1 2" key="1">
    <citation type="journal article" date="2021" name="Elife">
        <title>Chloroplast acquisition without the gene transfer in kleptoplastic sea slugs, Plakobranchus ocellatus.</title>
        <authorList>
            <person name="Maeda T."/>
            <person name="Takahashi S."/>
            <person name="Yoshida T."/>
            <person name="Shimamura S."/>
            <person name="Takaki Y."/>
            <person name="Nagai Y."/>
            <person name="Toyoda A."/>
            <person name="Suzuki Y."/>
            <person name="Arimoto A."/>
            <person name="Ishii H."/>
            <person name="Satoh N."/>
            <person name="Nishiyama T."/>
            <person name="Hasebe M."/>
            <person name="Maruyama T."/>
            <person name="Minagawa J."/>
            <person name="Obokata J."/>
            <person name="Shigenobu S."/>
        </authorList>
    </citation>
    <scope>NUCLEOTIDE SEQUENCE [LARGE SCALE GENOMIC DNA]</scope>
</reference>
<name>A0AAV4BNX1_9GAST</name>
<comment type="caution">
    <text evidence="1">The sequence shown here is derived from an EMBL/GenBank/DDBJ whole genome shotgun (WGS) entry which is preliminary data.</text>
</comment>
<dbReference type="Proteomes" id="UP000735302">
    <property type="component" value="Unassembled WGS sequence"/>
</dbReference>
<evidence type="ECO:0000313" key="2">
    <source>
        <dbReference type="Proteomes" id="UP000735302"/>
    </source>
</evidence>
<keyword evidence="2" id="KW-1185">Reference proteome</keyword>
<sequence length="100" mass="10961">MGGGARPPAFAACRQRKAVRVVFLYPPAAVFDLIARRGGPTCMYYQRVHLACQCSKVTERISAGSLVDIDITIGGLGWLRIPFFTCYSLHRTVTVISLSL</sequence>
<proteinExistence type="predicted"/>
<evidence type="ECO:0000313" key="1">
    <source>
        <dbReference type="EMBL" id="GFO21170.1"/>
    </source>
</evidence>
<gene>
    <name evidence="1" type="ORF">PoB_004767500</name>
</gene>
<organism evidence="1 2">
    <name type="scientific">Plakobranchus ocellatus</name>
    <dbReference type="NCBI Taxonomy" id="259542"/>
    <lineage>
        <taxon>Eukaryota</taxon>
        <taxon>Metazoa</taxon>
        <taxon>Spiralia</taxon>
        <taxon>Lophotrochozoa</taxon>
        <taxon>Mollusca</taxon>
        <taxon>Gastropoda</taxon>
        <taxon>Heterobranchia</taxon>
        <taxon>Euthyneura</taxon>
        <taxon>Panpulmonata</taxon>
        <taxon>Sacoglossa</taxon>
        <taxon>Placobranchoidea</taxon>
        <taxon>Plakobranchidae</taxon>
        <taxon>Plakobranchus</taxon>
    </lineage>
</organism>
<dbReference type="AlphaFoldDB" id="A0AAV4BNX1"/>